<reference evidence="1 2" key="1">
    <citation type="submission" date="2019-05" db="EMBL/GenBank/DDBJ databases">
        <title>Another draft genome of Portunus trituberculatus and its Hox gene families provides insights of decapod evolution.</title>
        <authorList>
            <person name="Jeong J.-H."/>
            <person name="Song I."/>
            <person name="Kim S."/>
            <person name="Choi T."/>
            <person name="Kim D."/>
            <person name="Ryu S."/>
            <person name="Kim W."/>
        </authorList>
    </citation>
    <scope>NUCLEOTIDE SEQUENCE [LARGE SCALE GENOMIC DNA]</scope>
    <source>
        <tissue evidence="1">Muscle</tissue>
    </source>
</reference>
<accession>A0A5B7H5Q9</accession>
<evidence type="ECO:0000313" key="2">
    <source>
        <dbReference type="Proteomes" id="UP000324222"/>
    </source>
</evidence>
<dbReference type="Proteomes" id="UP000324222">
    <property type="component" value="Unassembled WGS sequence"/>
</dbReference>
<protein>
    <submittedName>
        <fullName evidence="1">Uncharacterized protein</fullName>
    </submittedName>
</protein>
<evidence type="ECO:0000313" key="1">
    <source>
        <dbReference type="EMBL" id="MPC64448.1"/>
    </source>
</evidence>
<comment type="caution">
    <text evidence="1">The sequence shown here is derived from an EMBL/GenBank/DDBJ whole genome shotgun (WGS) entry which is preliminary data.</text>
</comment>
<organism evidence="1 2">
    <name type="scientific">Portunus trituberculatus</name>
    <name type="common">Swimming crab</name>
    <name type="synonym">Neptunus trituberculatus</name>
    <dbReference type="NCBI Taxonomy" id="210409"/>
    <lineage>
        <taxon>Eukaryota</taxon>
        <taxon>Metazoa</taxon>
        <taxon>Ecdysozoa</taxon>
        <taxon>Arthropoda</taxon>
        <taxon>Crustacea</taxon>
        <taxon>Multicrustacea</taxon>
        <taxon>Malacostraca</taxon>
        <taxon>Eumalacostraca</taxon>
        <taxon>Eucarida</taxon>
        <taxon>Decapoda</taxon>
        <taxon>Pleocyemata</taxon>
        <taxon>Brachyura</taxon>
        <taxon>Eubrachyura</taxon>
        <taxon>Portunoidea</taxon>
        <taxon>Portunidae</taxon>
        <taxon>Portuninae</taxon>
        <taxon>Portunus</taxon>
    </lineage>
</organism>
<keyword evidence="2" id="KW-1185">Reference proteome</keyword>
<proteinExistence type="predicted"/>
<sequence length="15" mass="1681">MLSGVARRSNSSREM</sequence>
<gene>
    <name evidence="1" type="ORF">E2C01_058564</name>
</gene>
<dbReference type="EMBL" id="VSRR010022109">
    <property type="protein sequence ID" value="MPC64448.1"/>
    <property type="molecule type" value="Genomic_DNA"/>
</dbReference>
<name>A0A5B7H5Q9_PORTR</name>